<name>A0A8J6BNZ2_ZIZPA</name>
<sequence length="180" mass="19154">MVVRDKLAHLQLPFQAFCLSLDPSFTNIDPEEDDIDAPSPSSPLGIMSLYVAFDQLANDPTSVQSTLATEDATAKVIVRTNTPRVTTIDPNVSASVAAMAATVGADAPEGGSGATVIVGAEIDAGVPPADDSHHVLCLFHLLIAFLITNTSLECHRCRSLWIHLPPRAVLERRIPMTTGE</sequence>
<accession>A0A8J6BNZ2</accession>
<proteinExistence type="predicted"/>
<dbReference type="AlphaFoldDB" id="A0A8J6BNZ2"/>
<reference evidence="1" key="1">
    <citation type="journal article" date="2021" name="bioRxiv">
        <title>Whole Genome Assembly and Annotation of Northern Wild Rice, Zizania palustris L., Supports a Whole Genome Duplication in the Zizania Genus.</title>
        <authorList>
            <person name="Haas M."/>
            <person name="Kono T."/>
            <person name="Macchietto M."/>
            <person name="Millas R."/>
            <person name="McGilp L."/>
            <person name="Shao M."/>
            <person name="Duquette J."/>
            <person name="Hirsch C.N."/>
            <person name="Kimball J."/>
        </authorList>
    </citation>
    <scope>NUCLEOTIDE SEQUENCE</scope>
    <source>
        <tissue evidence="1">Fresh leaf tissue</tissue>
    </source>
</reference>
<gene>
    <name evidence="1" type="ORF">GUJ93_ZPchr0011g27764</name>
</gene>
<dbReference type="EMBL" id="JAAALK010000081">
    <property type="protein sequence ID" value="KAG8088931.1"/>
    <property type="molecule type" value="Genomic_DNA"/>
</dbReference>
<protein>
    <submittedName>
        <fullName evidence="1">Uncharacterized protein</fullName>
    </submittedName>
</protein>
<comment type="caution">
    <text evidence="1">The sequence shown here is derived from an EMBL/GenBank/DDBJ whole genome shotgun (WGS) entry which is preliminary data.</text>
</comment>
<dbReference type="Proteomes" id="UP000729402">
    <property type="component" value="Unassembled WGS sequence"/>
</dbReference>
<organism evidence="1 2">
    <name type="scientific">Zizania palustris</name>
    <name type="common">Northern wild rice</name>
    <dbReference type="NCBI Taxonomy" id="103762"/>
    <lineage>
        <taxon>Eukaryota</taxon>
        <taxon>Viridiplantae</taxon>
        <taxon>Streptophyta</taxon>
        <taxon>Embryophyta</taxon>
        <taxon>Tracheophyta</taxon>
        <taxon>Spermatophyta</taxon>
        <taxon>Magnoliopsida</taxon>
        <taxon>Liliopsida</taxon>
        <taxon>Poales</taxon>
        <taxon>Poaceae</taxon>
        <taxon>BOP clade</taxon>
        <taxon>Oryzoideae</taxon>
        <taxon>Oryzeae</taxon>
        <taxon>Zizaniinae</taxon>
        <taxon>Zizania</taxon>
    </lineage>
</organism>
<evidence type="ECO:0000313" key="2">
    <source>
        <dbReference type="Proteomes" id="UP000729402"/>
    </source>
</evidence>
<reference evidence="1" key="2">
    <citation type="submission" date="2021-02" db="EMBL/GenBank/DDBJ databases">
        <authorList>
            <person name="Kimball J.A."/>
            <person name="Haas M.W."/>
            <person name="Macchietto M."/>
            <person name="Kono T."/>
            <person name="Duquette J."/>
            <person name="Shao M."/>
        </authorList>
    </citation>
    <scope>NUCLEOTIDE SEQUENCE</scope>
    <source>
        <tissue evidence="1">Fresh leaf tissue</tissue>
    </source>
</reference>
<evidence type="ECO:0000313" key="1">
    <source>
        <dbReference type="EMBL" id="KAG8088931.1"/>
    </source>
</evidence>
<keyword evidence="2" id="KW-1185">Reference proteome</keyword>